<dbReference type="InParanoid" id="A0A136J1R8"/>
<dbReference type="PANTHER" id="PTHR15157:SF13">
    <property type="entry name" value="AUTOPHAGY-RELATED PROTEIN 14"/>
    <property type="match status" value="1"/>
</dbReference>
<dbReference type="InterPro" id="IPR018791">
    <property type="entry name" value="UV_resistance/autophagy_Atg14"/>
</dbReference>
<sequence length="526" mass="58171">MNCDICQRGHHPAKLPFLCVVDARNALYPGRISHAQALIETETLESRINKLLSDTDAPLSAARPVQRDSRPYVDHCASEEAKARERTAVIIASADKLRDEIAVARKRIQERQASIARQKADLAAAKSGVDARRKRELEETKKTIRMTKYSWDREYEGLTQYRAALCLEVAKLYRLQRVRRGGPARYDYKIGGIDIVDLLQLNTAQPELISASLGHISHLLWLTSHYLAIRLPAEITLPHNDYPRPTIFSLLSSYHHGNVAFPGSSPLPPDPLDRQFQHVPHPRPLYIERPLATLMKEDPSSYNSFMEAVSLLAYDIVWLCRTQGVPVADSLDDFASMGRNMYNLLINSSMQRNQQQQHRHSLDQPEGTSTNGGDSQEQQHNQQQPADLARTAPRMGLYSHGTLHTSLATAAGSKLTRSFAMINPLKLADQLKAKLAHEMYPSAEWELVHNEDFGPGRDGLEDAVVVGGTPPSSKSSTSGGRLGSGGGGAHYGLESFMSVHPAGASVAPPREKSHGWTKIKARTPGS</sequence>
<feature type="region of interest" description="Disordered" evidence="4">
    <location>
        <begin position="350"/>
        <end position="387"/>
    </location>
</feature>
<gene>
    <name evidence="5" type="ORF">Micbo1qcDRAFT_233746</name>
</gene>
<keyword evidence="6" id="KW-1185">Reference proteome</keyword>
<dbReference type="AlphaFoldDB" id="A0A136J1R8"/>
<feature type="region of interest" description="Disordered" evidence="4">
    <location>
        <begin position="502"/>
        <end position="526"/>
    </location>
</feature>
<proteinExistence type="inferred from homology"/>
<evidence type="ECO:0000313" key="5">
    <source>
        <dbReference type="EMBL" id="KXJ91190.1"/>
    </source>
</evidence>
<evidence type="ECO:0000256" key="4">
    <source>
        <dbReference type="SAM" id="MobiDB-lite"/>
    </source>
</evidence>
<feature type="compositionally biased region" description="Low complexity" evidence="4">
    <location>
        <begin position="468"/>
        <end position="479"/>
    </location>
</feature>
<dbReference type="OrthoDB" id="16772at2759"/>
<feature type="compositionally biased region" description="Basic residues" evidence="4">
    <location>
        <begin position="515"/>
        <end position="526"/>
    </location>
</feature>
<comment type="similarity">
    <text evidence="1">Belongs to the ATG14 family.</text>
</comment>
<protein>
    <recommendedName>
        <fullName evidence="2">Autophagy-related protein 14</fullName>
    </recommendedName>
</protein>
<evidence type="ECO:0000256" key="2">
    <source>
        <dbReference type="ARBA" id="ARBA00013807"/>
    </source>
</evidence>
<dbReference type="Proteomes" id="UP000070501">
    <property type="component" value="Unassembled WGS sequence"/>
</dbReference>
<feature type="region of interest" description="Disordered" evidence="4">
    <location>
        <begin position="468"/>
        <end position="487"/>
    </location>
</feature>
<dbReference type="GO" id="GO:0032991">
    <property type="term" value="C:protein-containing complex"/>
    <property type="evidence" value="ECO:0007669"/>
    <property type="project" value="UniProtKB-ARBA"/>
</dbReference>
<evidence type="ECO:0000256" key="1">
    <source>
        <dbReference type="ARBA" id="ARBA00009574"/>
    </source>
</evidence>
<keyword evidence="3" id="KW-0175">Coiled coil</keyword>
<dbReference type="GO" id="GO:0005768">
    <property type="term" value="C:endosome"/>
    <property type="evidence" value="ECO:0007669"/>
    <property type="project" value="TreeGrafter"/>
</dbReference>
<dbReference type="GO" id="GO:0000149">
    <property type="term" value="F:SNARE binding"/>
    <property type="evidence" value="ECO:0007669"/>
    <property type="project" value="TreeGrafter"/>
</dbReference>
<accession>A0A136J1R8</accession>
<dbReference type="GO" id="GO:0035493">
    <property type="term" value="P:SNARE complex assembly"/>
    <property type="evidence" value="ECO:0007669"/>
    <property type="project" value="TreeGrafter"/>
</dbReference>
<reference evidence="6" key="1">
    <citation type="submission" date="2016-02" db="EMBL/GenBank/DDBJ databases">
        <title>Draft genome sequence of Microdochium bolleyi, a fungal endophyte of beachgrass.</title>
        <authorList>
            <consortium name="DOE Joint Genome Institute"/>
            <person name="David A.S."/>
            <person name="May G."/>
            <person name="Haridas S."/>
            <person name="Lim J."/>
            <person name="Wang M."/>
            <person name="Labutti K."/>
            <person name="Lipzen A."/>
            <person name="Barry K."/>
            <person name="Grigoriev I.V."/>
        </authorList>
    </citation>
    <scope>NUCLEOTIDE SEQUENCE [LARGE SCALE GENOMIC DNA]</scope>
    <source>
        <strain evidence="6">J235TASD1</strain>
    </source>
</reference>
<dbReference type="GO" id="GO:0000323">
    <property type="term" value="C:lytic vacuole"/>
    <property type="evidence" value="ECO:0007669"/>
    <property type="project" value="TreeGrafter"/>
</dbReference>
<evidence type="ECO:0000313" key="6">
    <source>
        <dbReference type="Proteomes" id="UP000070501"/>
    </source>
</evidence>
<organism evidence="5 6">
    <name type="scientific">Microdochium bolleyi</name>
    <dbReference type="NCBI Taxonomy" id="196109"/>
    <lineage>
        <taxon>Eukaryota</taxon>
        <taxon>Fungi</taxon>
        <taxon>Dikarya</taxon>
        <taxon>Ascomycota</taxon>
        <taxon>Pezizomycotina</taxon>
        <taxon>Sordariomycetes</taxon>
        <taxon>Xylariomycetidae</taxon>
        <taxon>Xylariales</taxon>
        <taxon>Microdochiaceae</taxon>
        <taxon>Microdochium</taxon>
    </lineage>
</organism>
<dbReference type="Pfam" id="PF10186">
    <property type="entry name" value="ATG14"/>
    <property type="match status" value="1"/>
</dbReference>
<name>A0A136J1R8_9PEZI</name>
<evidence type="ECO:0000256" key="3">
    <source>
        <dbReference type="ARBA" id="ARBA00023054"/>
    </source>
</evidence>
<feature type="compositionally biased region" description="Polar residues" evidence="4">
    <location>
        <begin position="366"/>
        <end position="385"/>
    </location>
</feature>
<dbReference type="EMBL" id="KQ964250">
    <property type="protein sequence ID" value="KXJ91190.1"/>
    <property type="molecule type" value="Genomic_DNA"/>
</dbReference>
<dbReference type="PANTHER" id="PTHR15157">
    <property type="entry name" value="UV RADIATION RESISTANCE-ASSOCIATED GENE PROTEIN"/>
    <property type="match status" value="1"/>
</dbReference>